<evidence type="ECO:0000313" key="4">
    <source>
        <dbReference type="Proteomes" id="UP001530315"/>
    </source>
</evidence>
<name>A0ABD3P782_9STRA</name>
<feature type="coiled-coil region" evidence="1">
    <location>
        <begin position="112"/>
        <end position="146"/>
    </location>
</feature>
<dbReference type="Proteomes" id="UP001530315">
    <property type="component" value="Unassembled WGS sequence"/>
</dbReference>
<reference evidence="3 4" key="1">
    <citation type="submission" date="2024-10" db="EMBL/GenBank/DDBJ databases">
        <title>Updated reference genomes for cyclostephanoid diatoms.</title>
        <authorList>
            <person name="Roberts W.R."/>
            <person name="Alverson A.J."/>
        </authorList>
    </citation>
    <scope>NUCLEOTIDE SEQUENCE [LARGE SCALE GENOMIC DNA]</scope>
    <source>
        <strain evidence="3 4">AJA276-08</strain>
    </source>
</reference>
<feature type="region of interest" description="Disordered" evidence="2">
    <location>
        <begin position="555"/>
        <end position="589"/>
    </location>
</feature>
<keyword evidence="4" id="KW-1185">Reference proteome</keyword>
<feature type="compositionally biased region" description="Basic and acidic residues" evidence="2">
    <location>
        <begin position="560"/>
        <end position="578"/>
    </location>
</feature>
<accession>A0ABD3P782</accession>
<protein>
    <submittedName>
        <fullName evidence="3">Uncharacterized protein</fullName>
    </submittedName>
</protein>
<comment type="caution">
    <text evidence="3">The sequence shown here is derived from an EMBL/GenBank/DDBJ whole genome shotgun (WGS) entry which is preliminary data.</text>
</comment>
<dbReference type="InterPro" id="IPR033192">
    <property type="entry name" value="ODAD3"/>
</dbReference>
<proteinExistence type="predicted"/>
<gene>
    <name evidence="3" type="ORF">ACHAW5_007041</name>
</gene>
<dbReference type="PANTHER" id="PTHR46518">
    <property type="entry name" value="COILED-COIL DOMAIN-CONTAINING PROTEIN 151"/>
    <property type="match status" value="1"/>
</dbReference>
<sequence>MGQNRDWDREELNGSARAVFATAAPPKIHRRHLPTCGQISASKSSRVEVKESKRFTRNELEDACRRNKAKDIAAMAASRKRNAIALQNQRATQSGADPVDTSGQLRLLDVGVKMCARKYNDAKAEADRLEAEVKSRSNELYELNREADALHEMLEGNNEDARKITGLAAEIQDANVCSEEMLLYRHQLNHMHQRLGNDAVSLDGQLEHISAALVAAEKERFRSQQMLAELESGLTCASIELDETIRDTRVVDHERNHDLRMKQQDATNAGRLEDWNRARVSSNLAMNSSLADANRSERERLQRTIRERQSQLKNLSKSMGENAAKLMGLEESFTHIEQVTGVNSIAAMVHKMKHHEQHHLRLTQEKNDAEERLQAAKTSLSNDQEELDRLKTNGFGTTELNREILDGIKRSIASEKAVGKISKSTNERLESLLVGLRQGGIGLYNRLLPFHSTLLDGEAPRLGEMASTNAIQAASDTMEMISFTEKILGKMLVEIGGIRFVEIKAGREKDDDFVPDIGTNCRVTLQPKNREEDEAEDEDEDATVDLTDDVPSRNMLKTSSEMRVDARRHETRKERIKQELPPSQEEIEFDDTIQTAPDPEDHVCENFISPAKSLSKKKKPMDGVRAFLTELPPEGYI</sequence>
<feature type="coiled-coil region" evidence="1">
    <location>
        <begin position="352"/>
        <end position="393"/>
    </location>
</feature>
<dbReference type="AlphaFoldDB" id="A0ABD3P782"/>
<dbReference type="PANTHER" id="PTHR46518:SF1">
    <property type="entry name" value="OUTER DYNEIN ARM-DOCKING COMPLEX SUBUNIT 3"/>
    <property type="match status" value="1"/>
</dbReference>
<keyword evidence="1" id="KW-0175">Coiled coil</keyword>
<evidence type="ECO:0000256" key="1">
    <source>
        <dbReference type="SAM" id="Coils"/>
    </source>
</evidence>
<dbReference type="EMBL" id="JALLAZ020000950">
    <property type="protein sequence ID" value="KAL3783897.1"/>
    <property type="molecule type" value="Genomic_DNA"/>
</dbReference>
<feature type="compositionally biased region" description="Basic and acidic residues" evidence="2">
    <location>
        <begin position="1"/>
        <end position="12"/>
    </location>
</feature>
<feature type="region of interest" description="Disordered" evidence="2">
    <location>
        <begin position="1"/>
        <end position="29"/>
    </location>
</feature>
<evidence type="ECO:0000256" key="2">
    <source>
        <dbReference type="SAM" id="MobiDB-lite"/>
    </source>
</evidence>
<organism evidence="3 4">
    <name type="scientific">Stephanodiscus triporus</name>
    <dbReference type="NCBI Taxonomy" id="2934178"/>
    <lineage>
        <taxon>Eukaryota</taxon>
        <taxon>Sar</taxon>
        <taxon>Stramenopiles</taxon>
        <taxon>Ochrophyta</taxon>
        <taxon>Bacillariophyta</taxon>
        <taxon>Coscinodiscophyceae</taxon>
        <taxon>Thalassiosirophycidae</taxon>
        <taxon>Stephanodiscales</taxon>
        <taxon>Stephanodiscaceae</taxon>
        <taxon>Stephanodiscus</taxon>
    </lineage>
</organism>
<evidence type="ECO:0000313" key="3">
    <source>
        <dbReference type="EMBL" id="KAL3783897.1"/>
    </source>
</evidence>